<gene>
    <name evidence="1" type="ORF">PSAB_04410</name>
</gene>
<name>X4ZU28_9BACL</name>
<dbReference type="EMBL" id="CP004078">
    <property type="protein sequence ID" value="AHV95818.1"/>
    <property type="molecule type" value="Genomic_DNA"/>
</dbReference>
<proteinExistence type="predicted"/>
<dbReference type="HOGENOM" id="CLU_2772074_0_0_9"/>
<evidence type="ECO:0000313" key="2">
    <source>
        <dbReference type="Proteomes" id="UP000019772"/>
    </source>
</evidence>
<protein>
    <submittedName>
        <fullName evidence="1">Uncharacterized protein</fullName>
    </submittedName>
</protein>
<keyword evidence="2" id="KW-1185">Reference proteome</keyword>
<sequence length="69" mass="8229">MLEWESGTEFLPFIFPWSTYAKHKLEFLPLNQAIFPKLNKNRQISWSFSRSWSGLGSNCDNKRELFPFD</sequence>
<dbReference type="KEGG" id="psab:PSAB_04410"/>
<dbReference type="AlphaFoldDB" id="X4ZU28"/>
<accession>X4ZU28</accession>
<reference evidence="1 2" key="1">
    <citation type="journal article" date="2014" name="PLoS Genet.">
        <title>Comparative Genomic Analysis of N2-Fixing and Non-N2-Fixing Paenibacillus spp.: Organization, Evolution and Expression of the Nitrogen Fixation Genes.</title>
        <authorList>
            <person name="Xie J.B."/>
            <person name="Du Z."/>
            <person name="Bai L."/>
            <person name="Tian C."/>
            <person name="Zhang Y."/>
            <person name="Xie J.Y."/>
            <person name="Wang T."/>
            <person name="Liu X."/>
            <person name="Chen X."/>
            <person name="Cheng Q."/>
            <person name="Chen S."/>
            <person name="Li J."/>
        </authorList>
    </citation>
    <scope>NUCLEOTIDE SEQUENCE [LARGE SCALE GENOMIC DNA]</scope>
    <source>
        <strain evidence="1 2">T27</strain>
    </source>
</reference>
<organism evidence="1 2">
    <name type="scientific">Paenibacillus sabinae T27</name>
    <dbReference type="NCBI Taxonomy" id="1268072"/>
    <lineage>
        <taxon>Bacteria</taxon>
        <taxon>Bacillati</taxon>
        <taxon>Bacillota</taxon>
        <taxon>Bacilli</taxon>
        <taxon>Bacillales</taxon>
        <taxon>Paenibacillaceae</taxon>
        <taxon>Paenibacillus</taxon>
    </lineage>
</organism>
<dbReference type="Proteomes" id="UP000019772">
    <property type="component" value="Chromosome"/>
</dbReference>
<evidence type="ECO:0000313" key="1">
    <source>
        <dbReference type="EMBL" id="AHV95818.1"/>
    </source>
</evidence>
<dbReference type="STRING" id="1268072.PSAB_04410"/>